<dbReference type="RefSeq" id="WP_185276146.1">
    <property type="nucleotide sequence ID" value="NZ_CP043641.1"/>
</dbReference>
<evidence type="ECO:0000256" key="2">
    <source>
        <dbReference type="ARBA" id="ARBA00022527"/>
    </source>
</evidence>
<evidence type="ECO:0000313" key="11">
    <source>
        <dbReference type="EMBL" id="QNE36706.1"/>
    </source>
</evidence>
<dbReference type="PROSITE" id="PS00109">
    <property type="entry name" value="PROTEIN_KINASE_TYR"/>
    <property type="match status" value="1"/>
</dbReference>
<evidence type="ECO:0000256" key="6">
    <source>
        <dbReference type="ARBA" id="ARBA00022840"/>
    </source>
</evidence>
<keyword evidence="4 7" id="KW-0547">Nucleotide-binding</keyword>
<feature type="transmembrane region" description="Helical" evidence="9">
    <location>
        <begin position="364"/>
        <end position="386"/>
    </location>
</feature>
<feature type="region of interest" description="Disordered" evidence="8">
    <location>
        <begin position="305"/>
        <end position="347"/>
    </location>
</feature>
<organism evidence="11 12">
    <name type="scientific">Leifsonia shinshuensis</name>
    <dbReference type="NCBI Taxonomy" id="150026"/>
    <lineage>
        <taxon>Bacteria</taxon>
        <taxon>Bacillati</taxon>
        <taxon>Actinomycetota</taxon>
        <taxon>Actinomycetes</taxon>
        <taxon>Micrococcales</taxon>
        <taxon>Microbacteriaceae</taxon>
        <taxon>Leifsonia</taxon>
    </lineage>
</organism>
<accession>A0A7G6YDZ1</accession>
<proteinExistence type="predicted"/>
<dbReference type="PROSITE" id="PS50011">
    <property type="entry name" value="PROTEIN_KINASE_DOM"/>
    <property type="match status" value="1"/>
</dbReference>
<name>A0A7G6YDZ1_9MICO</name>
<dbReference type="InterPro" id="IPR000719">
    <property type="entry name" value="Prot_kinase_dom"/>
</dbReference>
<dbReference type="PROSITE" id="PS00107">
    <property type="entry name" value="PROTEIN_KINASE_ATP"/>
    <property type="match status" value="1"/>
</dbReference>
<evidence type="ECO:0000256" key="8">
    <source>
        <dbReference type="SAM" id="MobiDB-lite"/>
    </source>
</evidence>
<dbReference type="AlphaFoldDB" id="A0A7G6YDZ1"/>
<evidence type="ECO:0000256" key="3">
    <source>
        <dbReference type="ARBA" id="ARBA00022679"/>
    </source>
</evidence>
<keyword evidence="5 11" id="KW-0418">Kinase</keyword>
<evidence type="ECO:0000259" key="10">
    <source>
        <dbReference type="PROSITE" id="PS50011"/>
    </source>
</evidence>
<sequence>MSATGRTPAEAAPDGARVADRYRLLRRVGSGGMAEVFRAHDELLGRDVALKVFRREFASADDLRRQKGEVRILANLSHPSLVTLFDTTSDEEGRGVLILEFVDGTDAGARLKEGPLPAAAVAALGLDIARALAYIHAKGVVHRDIAPANILLPSATSSAVAAKLTDLGIARLVDDARITSTGFVIGTASYLSPEQAAGRPVGPPSDVYSLGLVLLECLTGKREFTGSGVESAVARLSRDPDVPETLDAEWRRLIRSMVAREPDHRPTAAVVAEQLSALLARGEAPGEASGDALDRTLLLPSADEDAAAAPPHEPTAATTVLPGAPVPTAAATSALPGTRPAPARPAATTASRFLRPLLSLRRGMLIIIVACVALVVVVIAIALGTMSGGGQSSPDPVKSYPAVGGTLGDHLRQLEHDVSNSGP</sequence>
<feature type="region of interest" description="Disordered" evidence="8">
    <location>
        <begin position="387"/>
        <end position="407"/>
    </location>
</feature>
<dbReference type="Proteomes" id="UP000515511">
    <property type="component" value="Chromosome"/>
</dbReference>
<keyword evidence="6 7" id="KW-0067">ATP-binding</keyword>
<evidence type="ECO:0000256" key="7">
    <source>
        <dbReference type="PROSITE-ProRule" id="PRU10141"/>
    </source>
</evidence>
<keyword evidence="3" id="KW-0808">Transferase</keyword>
<dbReference type="GO" id="GO:0005524">
    <property type="term" value="F:ATP binding"/>
    <property type="evidence" value="ECO:0007669"/>
    <property type="project" value="UniProtKB-UniRule"/>
</dbReference>
<keyword evidence="9" id="KW-0472">Membrane</keyword>
<feature type="domain" description="Protein kinase" evidence="10">
    <location>
        <begin position="22"/>
        <end position="279"/>
    </location>
</feature>
<evidence type="ECO:0000256" key="1">
    <source>
        <dbReference type="ARBA" id="ARBA00012513"/>
    </source>
</evidence>
<dbReference type="GO" id="GO:0004674">
    <property type="term" value="F:protein serine/threonine kinase activity"/>
    <property type="evidence" value="ECO:0007669"/>
    <property type="project" value="UniProtKB-KW"/>
</dbReference>
<feature type="binding site" evidence="7">
    <location>
        <position position="51"/>
    </location>
    <ligand>
        <name>ATP</name>
        <dbReference type="ChEBI" id="CHEBI:30616"/>
    </ligand>
</feature>
<dbReference type="InterPro" id="IPR020635">
    <property type="entry name" value="Tyr_kinase_cat_dom"/>
</dbReference>
<evidence type="ECO:0000256" key="5">
    <source>
        <dbReference type="ARBA" id="ARBA00022777"/>
    </source>
</evidence>
<dbReference type="Gene3D" id="3.30.200.20">
    <property type="entry name" value="Phosphorylase Kinase, domain 1"/>
    <property type="match status" value="1"/>
</dbReference>
<feature type="compositionally biased region" description="Low complexity" evidence="8">
    <location>
        <begin position="307"/>
        <end position="319"/>
    </location>
</feature>
<keyword evidence="9" id="KW-0812">Transmembrane</keyword>
<dbReference type="InterPro" id="IPR011009">
    <property type="entry name" value="Kinase-like_dom_sf"/>
</dbReference>
<gene>
    <name evidence="11" type="ORF">F1C12_17360</name>
</gene>
<reference evidence="12" key="1">
    <citation type="submission" date="2019-09" db="EMBL/GenBank/DDBJ databases">
        <title>Antimicrobial potential of Antarctic Bacteria.</title>
        <authorList>
            <person name="Benaud N."/>
            <person name="Edwards R.J."/>
            <person name="Ferrari B.C."/>
        </authorList>
    </citation>
    <scope>NUCLEOTIDE SEQUENCE [LARGE SCALE GENOMIC DNA]</scope>
    <source>
        <strain evidence="12">INR9</strain>
    </source>
</reference>
<dbReference type="PANTHER" id="PTHR43289">
    <property type="entry name" value="MITOGEN-ACTIVATED PROTEIN KINASE KINASE KINASE 20-RELATED"/>
    <property type="match status" value="1"/>
</dbReference>
<dbReference type="KEGG" id="lse:F1C12_17360"/>
<dbReference type="InterPro" id="IPR017441">
    <property type="entry name" value="Protein_kinase_ATP_BS"/>
</dbReference>
<dbReference type="GO" id="GO:0004713">
    <property type="term" value="F:protein tyrosine kinase activity"/>
    <property type="evidence" value="ECO:0007669"/>
    <property type="project" value="InterPro"/>
</dbReference>
<dbReference type="Pfam" id="PF00069">
    <property type="entry name" value="Pkinase"/>
    <property type="match status" value="1"/>
</dbReference>
<dbReference type="CDD" id="cd14014">
    <property type="entry name" value="STKc_PknB_like"/>
    <property type="match status" value="1"/>
</dbReference>
<dbReference type="SUPFAM" id="SSF56112">
    <property type="entry name" value="Protein kinase-like (PK-like)"/>
    <property type="match status" value="1"/>
</dbReference>
<dbReference type="EMBL" id="CP043641">
    <property type="protein sequence ID" value="QNE36706.1"/>
    <property type="molecule type" value="Genomic_DNA"/>
</dbReference>
<protein>
    <recommendedName>
        <fullName evidence="1">non-specific serine/threonine protein kinase</fullName>
        <ecNumber evidence="1">2.7.11.1</ecNumber>
    </recommendedName>
</protein>
<keyword evidence="9" id="KW-1133">Transmembrane helix</keyword>
<dbReference type="PANTHER" id="PTHR43289:SF6">
    <property type="entry name" value="SERINE_THREONINE-PROTEIN KINASE NEKL-3"/>
    <property type="match status" value="1"/>
</dbReference>
<evidence type="ECO:0000256" key="4">
    <source>
        <dbReference type="ARBA" id="ARBA00022741"/>
    </source>
</evidence>
<dbReference type="SMART" id="SM00219">
    <property type="entry name" value="TyrKc"/>
    <property type="match status" value="1"/>
</dbReference>
<feature type="compositionally biased region" description="Low complexity" evidence="8">
    <location>
        <begin position="338"/>
        <end position="347"/>
    </location>
</feature>
<evidence type="ECO:0000256" key="9">
    <source>
        <dbReference type="SAM" id="Phobius"/>
    </source>
</evidence>
<dbReference type="Gene3D" id="1.10.510.10">
    <property type="entry name" value="Transferase(Phosphotransferase) domain 1"/>
    <property type="match status" value="1"/>
</dbReference>
<dbReference type="InterPro" id="IPR008266">
    <property type="entry name" value="Tyr_kinase_AS"/>
</dbReference>
<evidence type="ECO:0000313" key="12">
    <source>
        <dbReference type="Proteomes" id="UP000515511"/>
    </source>
</evidence>
<keyword evidence="2 11" id="KW-0723">Serine/threonine-protein kinase</keyword>
<dbReference type="EC" id="2.7.11.1" evidence="1"/>